<feature type="region of interest" description="Disordered" evidence="1">
    <location>
        <begin position="296"/>
        <end position="325"/>
    </location>
</feature>
<feature type="compositionally biased region" description="Acidic residues" evidence="1">
    <location>
        <begin position="78"/>
        <end position="89"/>
    </location>
</feature>
<organism evidence="2 3">
    <name type="scientific">Oedothorax gibbosus</name>
    <dbReference type="NCBI Taxonomy" id="931172"/>
    <lineage>
        <taxon>Eukaryota</taxon>
        <taxon>Metazoa</taxon>
        <taxon>Ecdysozoa</taxon>
        <taxon>Arthropoda</taxon>
        <taxon>Chelicerata</taxon>
        <taxon>Arachnida</taxon>
        <taxon>Araneae</taxon>
        <taxon>Araneomorphae</taxon>
        <taxon>Entelegynae</taxon>
        <taxon>Araneoidea</taxon>
        <taxon>Linyphiidae</taxon>
        <taxon>Erigoninae</taxon>
        <taxon>Oedothorax</taxon>
    </lineage>
</organism>
<keyword evidence="3" id="KW-1185">Reference proteome</keyword>
<feature type="compositionally biased region" description="Basic residues" evidence="1">
    <location>
        <begin position="102"/>
        <end position="121"/>
    </location>
</feature>
<feature type="compositionally biased region" description="Basic and acidic residues" evidence="1">
    <location>
        <begin position="128"/>
        <end position="137"/>
    </location>
</feature>
<gene>
    <name evidence="2" type="ORF">JTE90_006956</name>
</gene>
<feature type="compositionally biased region" description="Polar residues" evidence="1">
    <location>
        <begin position="296"/>
        <end position="305"/>
    </location>
</feature>
<evidence type="ECO:0000313" key="3">
    <source>
        <dbReference type="Proteomes" id="UP000827092"/>
    </source>
</evidence>
<name>A0AAV6TZ15_9ARAC</name>
<dbReference type="Proteomes" id="UP000827092">
    <property type="component" value="Unassembled WGS sequence"/>
</dbReference>
<feature type="compositionally biased region" description="Basic and acidic residues" evidence="1">
    <location>
        <begin position="60"/>
        <end position="77"/>
    </location>
</feature>
<proteinExistence type="predicted"/>
<sequence length="450" mass="52042">MLVFTPFLRIEEEFFECSTLEHEEVLGIVSSHQHSQSFQILLACSVQFTSAVNLVVIRDDESSSKSAEDDEGSHSEESSAEAESNESGDIEMLVDLIEKATQHSRKTPPGRTVRVVKRRPASKALASTRKEKVQSSPNKEFHVHYHTHQHPNPPEGAVFEEDKLKPFLWESLSSQLNADHYMYQKPKLPVMALSAEERFKYFKDFETLLERTKKRPSFSTDGSGEFHEHFDDTIVQHPPLQVQPEKINQNQLNLDRLRKYQALLNSRFRSPKTQVSKETYVNDFPNRDRFAGFTDFSTLENSEQPTRAREIQKPPAKENPNKTDDDLEIKDFAIVIKTKPRAQPQPPKNNGYRTNEKHVPYKIRSQLNVPREKPRYRTPISVPRILDAPGGVPQVLEGMNQPKYFMVDKQIQNLNSIESQQRQRFLMRPGFKPGPGNHVYNGWIIQRWLR</sequence>
<dbReference type="AlphaFoldDB" id="A0AAV6TZ15"/>
<dbReference type="EMBL" id="JAFNEN010000829">
    <property type="protein sequence ID" value="KAG8177014.1"/>
    <property type="molecule type" value="Genomic_DNA"/>
</dbReference>
<comment type="caution">
    <text evidence="2">The sequence shown here is derived from an EMBL/GenBank/DDBJ whole genome shotgun (WGS) entry which is preliminary data.</text>
</comment>
<protein>
    <submittedName>
        <fullName evidence="2">Uncharacterized protein</fullName>
    </submittedName>
</protein>
<feature type="region of interest" description="Disordered" evidence="1">
    <location>
        <begin position="60"/>
        <end position="137"/>
    </location>
</feature>
<accession>A0AAV6TZ15</accession>
<evidence type="ECO:0000313" key="2">
    <source>
        <dbReference type="EMBL" id="KAG8177014.1"/>
    </source>
</evidence>
<evidence type="ECO:0000256" key="1">
    <source>
        <dbReference type="SAM" id="MobiDB-lite"/>
    </source>
</evidence>
<feature type="compositionally biased region" description="Basic and acidic residues" evidence="1">
    <location>
        <begin position="306"/>
        <end position="324"/>
    </location>
</feature>
<reference evidence="2 3" key="1">
    <citation type="journal article" date="2022" name="Nat. Ecol. Evol.">
        <title>A masculinizing supergene underlies an exaggerated male reproductive morph in a spider.</title>
        <authorList>
            <person name="Hendrickx F."/>
            <person name="De Corte Z."/>
            <person name="Sonet G."/>
            <person name="Van Belleghem S.M."/>
            <person name="Kostlbacher S."/>
            <person name="Vangestel C."/>
        </authorList>
    </citation>
    <scope>NUCLEOTIDE SEQUENCE [LARGE SCALE GENOMIC DNA]</scope>
    <source>
        <strain evidence="2">W744_W776</strain>
    </source>
</reference>